<keyword evidence="8" id="KW-0520">NAD</keyword>
<dbReference type="FunCoup" id="E0VKA2">
    <property type="interactions" value="972"/>
</dbReference>
<keyword evidence="15" id="KW-1185">Reference proteome</keyword>
<dbReference type="SUPFAM" id="SSF51395">
    <property type="entry name" value="FMN-linked oxidoreductases"/>
    <property type="match status" value="1"/>
</dbReference>
<feature type="binding site" evidence="11">
    <location>
        <position position="142"/>
    </location>
    <ligand>
        <name>FMN</name>
        <dbReference type="ChEBI" id="CHEBI:58210"/>
    </ligand>
</feature>
<evidence type="ECO:0000256" key="10">
    <source>
        <dbReference type="PIRSR" id="PIRSR006621-1"/>
    </source>
</evidence>
<dbReference type="InterPro" id="IPR035587">
    <property type="entry name" value="DUS-like_FMN-bd"/>
</dbReference>
<feature type="binding site" evidence="11">
    <location>
        <position position="72"/>
    </location>
    <ligand>
        <name>FMN</name>
        <dbReference type="ChEBI" id="CHEBI:58210"/>
    </ligand>
</feature>
<organism>
    <name type="scientific">Pediculus humanus subsp. corporis</name>
    <name type="common">Body louse</name>
    <dbReference type="NCBI Taxonomy" id="121224"/>
    <lineage>
        <taxon>Eukaryota</taxon>
        <taxon>Metazoa</taxon>
        <taxon>Ecdysozoa</taxon>
        <taxon>Arthropoda</taxon>
        <taxon>Hexapoda</taxon>
        <taxon>Insecta</taxon>
        <taxon>Pterygota</taxon>
        <taxon>Neoptera</taxon>
        <taxon>Paraneoptera</taxon>
        <taxon>Psocodea</taxon>
        <taxon>Troctomorpha</taxon>
        <taxon>Phthiraptera</taxon>
        <taxon>Anoplura</taxon>
        <taxon>Pediculidae</taxon>
        <taxon>Pediculus</taxon>
    </lineage>
</organism>
<dbReference type="GeneID" id="8235357"/>
<evidence type="ECO:0000256" key="5">
    <source>
        <dbReference type="ARBA" id="ARBA00022694"/>
    </source>
</evidence>
<keyword evidence="2 9" id="KW-0285">Flavoprotein</keyword>
<sequence length="332" mass="37799">MSVSDLFSKKKLVKVCAPMVRYSKLEFRSLVRQYDCDLCFTPMIMADSFIKSEKARINEFTTSSNDSPVIVQFAANNTFDFSEAAKLVFPFSDGVDLNCGCPQRWAMKIGIGAQLLSEPETIKDIVLNVKNQISCNYSVSVKLRLLNDIKSTVDLCKKLEKTGVTFLTIHGRTKEQRSEPVNIAAIKDIVDSVQIPIIANGDVKTLQDAQLLQQLTGCQGVMSARGLLQNPSLFQGYNETPLECVKKWVDISLNSNIHFTTFHHHLVFMLEKILPKKIRRKFNCLNNYEDPFKLYEVNNSINYDINKFIFSKKSDNYISKDEILFDISNLYL</sequence>
<feature type="binding site" evidence="11">
    <location>
        <begin position="18"/>
        <end position="20"/>
    </location>
    <ligand>
        <name>FMN</name>
        <dbReference type="ChEBI" id="CHEBI:58210"/>
    </ligand>
</feature>
<gene>
    <name evidence="14" type="primary">8235357</name>
    <name evidence="13" type="ORF">Phum_PHUM259550</name>
</gene>
<evidence type="ECO:0000313" key="13">
    <source>
        <dbReference type="EMBL" id="EEB13808.1"/>
    </source>
</evidence>
<keyword evidence="3 9" id="KW-0288">FMN</keyword>
<evidence type="ECO:0000259" key="12">
    <source>
        <dbReference type="Pfam" id="PF01207"/>
    </source>
</evidence>
<dbReference type="PANTHER" id="PTHR11082:SF31">
    <property type="entry name" value="TRNA-DIHYDROURIDINE(20A_20B) SYNTHASE [NAD(P)+]-LIKE"/>
    <property type="match status" value="1"/>
</dbReference>
<keyword evidence="6" id="KW-0521">NADP</keyword>
<accession>E0VKA2</accession>
<feature type="domain" description="DUS-like FMN-binding" evidence="12">
    <location>
        <begin position="16"/>
        <end position="280"/>
    </location>
</feature>
<reference evidence="13" key="2">
    <citation type="submission" date="2007-04" db="EMBL/GenBank/DDBJ databases">
        <title>The genome of the human body louse.</title>
        <authorList>
            <consortium name="The Human Body Louse Genome Consortium"/>
            <person name="Kirkness E."/>
            <person name="Walenz B."/>
            <person name="Hass B."/>
            <person name="Bruggner R."/>
            <person name="Strausberg R."/>
        </authorList>
    </citation>
    <scope>NUCLEOTIDE SEQUENCE</scope>
    <source>
        <strain evidence="13">USDA</strain>
    </source>
</reference>
<dbReference type="PIRSF" id="PIRSF006621">
    <property type="entry name" value="Dus"/>
    <property type="match status" value="1"/>
</dbReference>
<dbReference type="GO" id="GO:0006397">
    <property type="term" value="P:mRNA processing"/>
    <property type="evidence" value="ECO:0007669"/>
    <property type="project" value="UniProtKB-KW"/>
</dbReference>
<dbReference type="InParanoid" id="E0VKA2"/>
<dbReference type="RefSeq" id="XP_002426546.1">
    <property type="nucleotide sequence ID" value="XM_002426501.1"/>
</dbReference>
<dbReference type="CTD" id="8235357"/>
<comment type="similarity">
    <text evidence="9">Belongs to the dus family.</text>
</comment>
<evidence type="ECO:0000313" key="14">
    <source>
        <dbReference type="EnsemblMetazoa" id="PHUM259550-PA"/>
    </source>
</evidence>
<dbReference type="STRING" id="121224.E0VKA2"/>
<evidence type="ECO:0000256" key="3">
    <source>
        <dbReference type="ARBA" id="ARBA00022643"/>
    </source>
</evidence>
<evidence type="ECO:0000313" key="15">
    <source>
        <dbReference type="Proteomes" id="UP000009046"/>
    </source>
</evidence>
<dbReference type="EMBL" id="AAZO01003005">
    <property type="status" value="NOT_ANNOTATED_CDS"/>
    <property type="molecule type" value="Genomic_DNA"/>
</dbReference>
<dbReference type="EnsemblMetazoa" id="PHUM259550-RA">
    <property type="protein sequence ID" value="PHUM259550-PA"/>
    <property type="gene ID" value="PHUM259550"/>
</dbReference>
<feature type="binding site" evidence="11">
    <location>
        <begin position="224"/>
        <end position="225"/>
    </location>
    <ligand>
        <name>FMN</name>
        <dbReference type="ChEBI" id="CHEBI:58210"/>
    </ligand>
</feature>
<evidence type="ECO:0000256" key="9">
    <source>
        <dbReference type="PIRNR" id="PIRNR006621"/>
    </source>
</evidence>
<dbReference type="GO" id="GO:0050660">
    <property type="term" value="F:flavin adenine dinucleotide binding"/>
    <property type="evidence" value="ECO:0007669"/>
    <property type="project" value="InterPro"/>
</dbReference>
<dbReference type="EMBL" id="DS235241">
    <property type="protein sequence ID" value="EEB13808.1"/>
    <property type="molecule type" value="Genomic_DNA"/>
</dbReference>
<dbReference type="PANTHER" id="PTHR11082">
    <property type="entry name" value="TRNA-DIHYDROURIDINE SYNTHASE"/>
    <property type="match status" value="1"/>
</dbReference>
<dbReference type="InterPro" id="IPR013785">
    <property type="entry name" value="Aldolase_TIM"/>
</dbReference>
<dbReference type="AlphaFoldDB" id="E0VKA2"/>
<comment type="cofactor">
    <cofactor evidence="1 9 11">
        <name>FMN</name>
        <dbReference type="ChEBI" id="CHEBI:58210"/>
    </cofactor>
</comment>
<keyword evidence="4" id="KW-0507">mRNA processing</keyword>
<reference evidence="14" key="3">
    <citation type="submission" date="2021-02" db="UniProtKB">
        <authorList>
            <consortium name="EnsemblMetazoa"/>
        </authorList>
    </citation>
    <scope>IDENTIFICATION</scope>
    <source>
        <strain evidence="14">USDA</strain>
    </source>
</reference>
<evidence type="ECO:0000256" key="4">
    <source>
        <dbReference type="ARBA" id="ARBA00022664"/>
    </source>
</evidence>
<dbReference type="GO" id="GO:0102266">
    <property type="term" value="F:tRNA-dihydrouridine20a synthase activity"/>
    <property type="evidence" value="ECO:0007669"/>
    <property type="project" value="UniProtKB-ARBA"/>
</dbReference>
<keyword evidence="5 9" id="KW-0819">tRNA processing</keyword>
<dbReference type="InterPro" id="IPR001269">
    <property type="entry name" value="DUS_fam"/>
</dbReference>
<evidence type="ECO:0000256" key="8">
    <source>
        <dbReference type="ARBA" id="ARBA00023027"/>
    </source>
</evidence>
<reference evidence="13" key="1">
    <citation type="submission" date="2007-04" db="EMBL/GenBank/DDBJ databases">
        <title>Annotation of Pediculus humanus corporis strain USDA.</title>
        <authorList>
            <person name="Kirkness E."/>
            <person name="Hannick L."/>
            <person name="Hass B."/>
            <person name="Bruggner R."/>
            <person name="Lawson D."/>
            <person name="Bidwell S."/>
            <person name="Joardar V."/>
            <person name="Caler E."/>
            <person name="Walenz B."/>
            <person name="Inman J."/>
            <person name="Schobel S."/>
            <person name="Galinsky K."/>
            <person name="Amedeo P."/>
            <person name="Strausberg R."/>
        </authorList>
    </citation>
    <scope>NUCLEOTIDE SEQUENCE</scope>
    <source>
        <strain evidence="13">USDA</strain>
    </source>
</reference>
<dbReference type="FunFam" id="3.20.20.70:FF:000159">
    <property type="entry name" value="tRNA-dihydrouridine synthase 4"/>
    <property type="match status" value="1"/>
</dbReference>
<evidence type="ECO:0000256" key="1">
    <source>
        <dbReference type="ARBA" id="ARBA00001917"/>
    </source>
</evidence>
<dbReference type="Pfam" id="PF01207">
    <property type="entry name" value="Dus"/>
    <property type="match status" value="1"/>
</dbReference>
<evidence type="ECO:0000256" key="2">
    <source>
        <dbReference type="ARBA" id="ARBA00022630"/>
    </source>
</evidence>
<dbReference type="Gene3D" id="3.20.20.70">
    <property type="entry name" value="Aldolase class I"/>
    <property type="match status" value="1"/>
</dbReference>
<comment type="function">
    <text evidence="9">Catalyzes the synthesis of dihydrouridine, a modified base found in the D-loop of most tRNAs.</text>
</comment>
<dbReference type="VEuPathDB" id="VectorBase:PHUM259550"/>
<protein>
    <recommendedName>
        <fullName evidence="9">tRNA-dihydrouridine synthase</fullName>
        <ecNumber evidence="9">1.3.1.-</ecNumber>
    </recommendedName>
</protein>
<evidence type="ECO:0000256" key="11">
    <source>
        <dbReference type="PIRSR" id="PIRSR006621-2"/>
    </source>
</evidence>
<dbReference type="OrthoDB" id="9977870at2759"/>
<dbReference type="CDD" id="cd02801">
    <property type="entry name" value="DUS_like_FMN"/>
    <property type="match status" value="1"/>
</dbReference>
<dbReference type="eggNOG" id="KOG2335">
    <property type="taxonomic scope" value="Eukaryota"/>
</dbReference>
<evidence type="ECO:0000256" key="7">
    <source>
        <dbReference type="ARBA" id="ARBA00023002"/>
    </source>
</evidence>
<keyword evidence="11" id="KW-0547">Nucleotide-binding</keyword>
<dbReference type="InterPro" id="IPR018517">
    <property type="entry name" value="tRNA_hU_synthase_CS"/>
</dbReference>
<dbReference type="Proteomes" id="UP000009046">
    <property type="component" value="Unassembled WGS sequence"/>
</dbReference>
<dbReference type="EC" id="1.3.1.-" evidence="9"/>
<dbReference type="OMA" id="QRPHHDI"/>
<feature type="binding site" evidence="11">
    <location>
        <position position="170"/>
    </location>
    <ligand>
        <name>FMN</name>
        <dbReference type="ChEBI" id="CHEBI:58210"/>
    </ligand>
</feature>
<proteinExistence type="inferred from homology"/>
<feature type="active site" description="Proton donor" evidence="10">
    <location>
        <position position="101"/>
    </location>
</feature>
<dbReference type="GO" id="GO:0102267">
    <property type="term" value="F:tRNA-dihydrouridine20b synthase activity"/>
    <property type="evidence" value="ECO:0007669"/>
    <property type="project" value="UniProtKB-ARBA"/>
</dbReference>
<keyword evidence="7 9" id="KW-0560">Oxidoreductase</keyword>
<evidence type="ECO:0000256" key="6">
    <source>
        <dbReference type="ARBA" id="ARBA00022857"/>
    </source>
</evidence>
<dbReference type="KEGG" id="phu:Phum_PHUM259550"/>
<dbReference type="HOGENOM" id="CLU_013299_4_2_1"/>
<name>E0VKA2_PEDHC</name>
<dbReference type="PROSITE" id="PS01136">
    <property type="entry name" value="UPF0034"/>
    <property type="match status" value="1"/>
</dbReference>